<gene>
    <name evidence="1" type="ORF">FH603_2155</name>
</gene>
<dbReference type="EMBL" id="VFIA01000010">
    <property type="protein sequence ID" value="MBC3791649.1"/>
    <property type="molecule type" value="Genomic_DNA"/>
</dbReference>
<dbReference type="RefSeq" id="WP_186737438.1">
    <property type="nucleotide sequence ID" value="NZ_VFIA01000010.1"/>
</dbReference>
<evidence type="ECO:0000313" key="2">
    <source>
        <dbReference type="Proteomes" id="UP000700732"/>
    </source>
</evidence>
<proteinExistence type="predicted"/>
<reference evidence="1 2" key="1">
    <citation type="submission" date="2019-06" db="EMBL/GenBank/DDBJ databases">
        <title>Spirosoma utsteinense sp. nov. isolated from Antarctic ice-free soils.</title>
        <authorList>
            <person name="Tahon G."/>
        </authorList>
    </citation>
    <scope>NUCLEOTIDE SEQUENCE [LARGE SCALE GENOMIC DNA]</scope>
    <source>
        <strain evidence="1 2">LMG 31447</strain>
    </source>
</reference>
<protein>
    <recommendedName>
        <fullName evidence="3">DUF4177 domain-containing protein</fullName>
    </recommendedName>
</protein>
<name>A0ABR6W507_9BACT</name>
<evidence type="ECO:0008006" key="3">
    <source>
        <dbReference type="Google" id="ProtNLM"/>
    </source>
</evidence>
<organism evidence="1 2">
    <name type="scientific">Spirosoma utsteinense</name>
    <dbReference type="NCBI Taxonomy" id="2585773"/>
    <lineage>
        <taxon>Bacteria</taxon>
        <taxon>Pseudomonadati</taxon>
        <taxon>Bacteroidota</taxon>
        <taxon>Cytophagia</taxon>
        <taxon>Cytophagales</taxon>
        <taxon>Cytophagaceae</taxon>
        <taxon>Spirosoma</taxon>
    </lineage>
</organism>
<keyword evidence="2" id="KW-1185">Reference proteome</keyword>
<accession>A0ABR6W507</accession>
<dbReference type="Proteomes" id="UP000700732">
    <property type="component" value="Unassembled WGS sequence"/>
</dbReference>
<evidence type="ECO:0000313" key="1">
    <source>
        <dbReference type="EMBL" id="MBC3791649.1"/>
    </source>
</evidence>
<sequence>MKSYKVEGLIYYSKLTLDSKHILNDSQAEVQTKLDEYAQQGYRLASTNTVSFGSAIYIYLFFEKDVD</sequence>
<comment type="caution">
    <text evidence="1">The sequence shown here is derived from an EMBL/GenBank/DDBJ whole genome shotgun (WGS) entry which is preliminary data.</text>
</comment>